<evidence type="ECO:0000313" key="2">
    <source>
        <dbReference type="EMBL" id="MDP9750873.1"/>
    </source>
</evidence>
<gene>
    <name evidence="2" type="ORF">J2S24_001352</name>
</gene>
<dbReference type="SUPFAM" id="SSF69118">
    <property type="entry name" value="AhpD-like"/>
    <property type="match status" value="1"/>
</dbReference>
<dbReference type="RefSeq" id="WP_307681142.1">
    <property type="nucleotide sequence ID" value="NZ_JAURUP010000012.1"/>
</dbReference>
<evidence type="ECO:0000313" key="3">
    <source>
        <dbReference type="Proteomes" id="UP001223886"/>
    </source>
</evidence>
<dbReference type="Gene3D" id="1.20.1290.10">
    <property type="entry name" value="AhpD-like"/>
    <property type="match status" value="1"/>
</dbReference>
<dbReference type="Proteomes" id="UP001223886">
    <property type="component" value="Unassembled WGS sequence"/>
</dbReference>
<comment type="caution">
    <text evidence="2">The sequence shown here is derived from an EMBL/GenBank/DDBJ whole genome shotgun (WGS) entry which is preliminary data.</text>
</comment>
<proteinExistence type="predicted"/>
<dbReference type="Pfam" id="PF02627">
    <property type="entry name" value="CMD"/>
    <property type="match status" value="1"/>
</dbReference>
<evidence type="ECO:0000259" key="1">
    <source>
        <dbReference type="Pfam" id="PF02627"/>
    </source>
</evidence>
<name>A0ABT9M410_9THEO</name>
<accession>A0ABT9M410</accession>
<protein>
    <submittedName>
        <fullName evidence="2">AhpD family alkylhydroperoxidase</fullName>
    </submittedName>
</protein>
<sequence length="96" mass="10926">MTNKGQPKPKKRVKLNKDFVERIMLAVTQVNRCPYCSYFHTKEALIASVSNEEVKKLLNGEFGDVPDDQLAAIIFAEHYAERAGNFDEEAYKSCIN</sequence>
<feature type="domain" description="Carboxymuconolactone decarboxylase-like" evidence="1">
    <location>
        <begin position="14"/>
        <end position="58"/>
    </location>
</feature>
<dbReference type="InterPro" id="IPR003779">
    <property type="entry name" value="CMD-like"/>
</dbReference>
<reference evidence="2 3" key="1">
    <citation type="submission" date="2023-07" db="EMBL/GenBank/DDBJ databases">
        <title>Genomic Encyclopedia of Type Strains, Phase IV (KMG-IV): sequencing the most valuable type-strain genomes for metagenomic binning, comparative biology and taxonomic classification.</title>
        <authorList>
            <person name="Goeker M."/>
        </authorList>
    </citation>
    <scope>NUCLEOTIDE SEQUENCE [LARGE SCALE GENOMIC DNA]</scope>
    <source>
        <strain evidence="2 3">DSM 25963</strain>
    </source>
</reference>
<dbReference type="NCBIfam" id="TIGR00778">
    <property type="entry name" value="ahpD_dom"/>
    <property type="match status" value="1"/>
</dbReference>
<keyword evidence="3" id="KW-1185">Reference proteome</keyword>
<organism evidence="2 3">
    <name type="scientific">Thermoanaerobacter pentosaceus</name>
    <dbReference type="NCBI Taxonomy" id="694059"/>
    <lineage>
        <taxon>Bacteria</taxon>
        <taxon>Bacillati</taxon>
        <taxon>Bacillota</taxon>
        <taxon>Clostridia</taxon>
        <taxon>Thermoanaerobacterales</taxon>
        <taxon>Thermoanaerobacteraceae</taxon>
        <taxon>Thermoanaerobacter</taxon>
    </lineage>
</organism>
<dbReference type="InterPro" id="IPR029032">
    <property type="entry name" value="AhpD-like"/>
</dbReference>
<dbReference type="InterPro" id="IPR004675">
    <property type="entry name" value="AhpD_core"/>
</dbReference>
<dbReference type="EMBL" id="JAURUP010000012">
    <property type="protein sequence ID" value="MDP9750873.1"/>
    <property type="molecule type" value="Genomic_DNA"/>
</dbReference>